<keyword evidence="8" id="KW-1185">Reference proteome</keyword>
<evidence type="ECO:0000256" key="4">
    <source>
        <dbReference type="HAMAP-Rule" id="MF_00925"/>
    </source>
</evidence>
<dbReference type="Pfam" id="PF04355">
    <property type="entry name" value="BamE"/>
    <property type="match status" value="1"/>
</dbReference>
<comment type="similarity">
    <text evidence="4">Belongs to the BamE family.</text>
</comment>
<keyword evidence="3 4" id="KW-0998">Cell outer membrane</keyword>
<proteinExistence type="inferred from homology"/>
<name>A0ABN7GAD9_9GAMM</name>
<dbReference type="Gene3D" id="3.30.1450.10">
    <property type="match status" value="1"/>
</dbReference>
<dbReference type="InterPro" id="IPR037873">
    <property type="entry name" value="BamE-like"/>
</dbReference>
<reference evidence="7 8" key="1">
    <citation type="submission" date="2020-05" db="EMBL/GenBank/DDBJ databases">
        <authorList>
            <person name="Petersen J."/>
            <person name="Sayavedra L."/>
        </authorList>
    </citation>
    <scope>NUCLEOTIDE SEQUENCE [LARGE SCALE GENOMIC DNA]</scope>
    <source>
        <strain evidence="7">B azoricus SOX ET2 1586I</strain>
    </source>
</reference>
<sequence precursor="true">MIKLILITLLSLFLNACSFSNYMPSIPTLSLITPYKADINQGSVLSRLSINQLKIGMSKKQVQEIIGAPSVIDPFHNNQWDYINHSTMGSGEVIRYRLTLKFEGLKLVNINTDGISSLPKLTDKQKMLQNARIAEEKAKILEEERIAKEEAKTKELEEKARILEEKRIAEEKAKHIAQEKIKAKELEEKNKP</sequence>
<evidence type="ECO:0000256" key="1">
    <source>
        <dbReference type="ARBA" id="ARBA00022729"/>
    </source>
</evidence>
<dbReference type="Proteomes" id="UP000626656">
    <property type="component" value="Unassembled WGS sequence"/>
</dbReference>
<keyword evidence="5" id="KW-0175">Coiled coil</keyword>
<dbReference type="PANTHER" id="PTHR37482:SF1">
    <property type="entry name" value="OUTER MEMBRANE PROTEIN ASSEMBLY FACTOR BAME"/>
    <property type="match status" value="1"/>
</dbReference>
<accession>A0ABN7GAD9</accession>
<keyword evidence="2 4" id="KW-0472">Membrane</keyword>
<dbReference type="RefSeq" id="WP_090716644.1">
    <property type="nucleotide sequence ID" value="NZ_CAHJWF010000234.1"/>
</dbReference>
<gene>
    <name evidence="4" type="primary">bamE</name>
    <name evidence="7" type="ORF">AZO1586I_955</name>
</gene>
<feature type="chain" id="PRO_5044922672" description="Outer membrane protein assembly factor BamE" evidence="4">
    <location>
        <begin position="17"/>
        <end position="192"/>
    </location>
</feature>
<keyword evidence="1 4" id="KW-0732">Signal</keyword>
<dbReference type="InterPro" id="IPR007450">
    <property type="entry name" value="BamE_dom"/>
</dbReference>
<dbReference type="InterPro" id="IPR026592">
    <property type="entry name" value="BamE"/>
</dbReference>
<comment type="subunit">
    <text evidence="4">Part of the Bam complex.</text>
</comment>
<dbReference type="PANTHER" id="PTHR37482">
    <property type="entry name" value="OUTER MEMBRANE PROTEIN ASSEMBLY FACTOR BAME"/>
    <property type="match status" value="1"/>
</dbReference>
<organism evidence="7 8">
    <name type="scientific">Bathymodiolus thermophilus thioautotrophic gill symbiont</name>
    <dbReference type="NCBI Taxonomy" id="2360"/>
    <lineage>
        <taxon>Bacteria</taxon>
        <taxon>Pseudomonadati</taxon>
        <taxon>Pseudomonadota</taxon>
        <taxon>Gammaproteobacteria</taxon>
        <taxon>sulfur-oxidizing symbionts</taxon>
    </lineage>
</organism>
<evidence type="ECO:0000256" key="2">
    <source>
        <dbReference type="ARBA" id="ARBA00023136"/>
    </source>
</evidence>
<comment type="function">
    <text evidence="4">Part of the outer membrane protein assembly complex, which is involved in assembly and insertion of beta-barrel proteins into the outer membrane.</text>
</comment>
<evidence type="ECO:0000313" key="7">
    <source>
        <dbReference type="EMBL" id="CAB5502412.1"/>
    </source>
</evidence>
<feature type="signal peptide" evidence="4">
    <location>
        <begin position="1"/>
        <end position="16"/>
    </location>
</feature>
<evidence type="ECO:0000256" key="5">
    <source>
        <dbReference type="SAM" id="Coils"/>
    </source>
</evidence>
<feature type="domain" description="Outer membrane protein assembly factor BamE" evidence="6">
    <location>
        <begin position="42"/>
        <end position="110"/>
    </location>
</feature>
<protein>
    <recommendedName>
        <fullName evidence="4">Outer membrane protein assembly factor BamE</fullName>
    </recommendedName>
</protein>
<comment type="subcellular location">
    <subcellularLocation>
        <location evidence="4">Cell outer membrane</location>
    </subcellularLocation>
</comment>
<evidence type="ECO:0000259" key="6">
    <source>
        <dbReference type="Pfam" id="PF04355"/>
    </source>
</evidence>
<evidence type="ECO:0000256" key="3">
    <source>
        <dbReference type="ARBA" id="ARBA00023237"/>
    </source>
</evidence>
<evidence type="ECO:0000313" key="8">
    <source>
        <dbReference type="Proteomes" id="UP000626656"/>
    </source>
</evidence>
<feature type="coiled-coil region" evidence="5">
    <location>
        <begin position="124"/>
        <end position="189"/>
    </location>
</feature>
<dbReference type="HAMAP" id="MF_00925">
    <property type="entry name" value="OM_assembly_BamE"/>
    <property type="match status" value="1"/>
</dbReference>
<comment type="caution">
    <text evidence="7">The sequence shown here is derived from an EMBL/GenBank/DDBJ whole genome shotgun (WGS) entry which is preliminary data.</text>
</comment>
<dbReference type="EMBL" id="CAHJWF010000234">
    <property type="protein sequence ID" value="CAB5502412.1"/>
    <property type="molecule type" value="Genomic_DNA"/>
</dbReference>